<sequence length="117" mass="13154">MENDDEEDDTDTSQSLSTSFYRLQSGIVASGGPGARASLSGMLYPRREKFLYLVHARLPVNFHGLTNSLRLDFSYMTNRLPVDFHGLTNRLPVDFHGLTNRLPVDFHGLTQQILVDA</sequence>
<keyword evidence="2" id="KW-1185">Reference proteome</keyword>
<name>A0A4Y2CFD8_ARAVE</name>
<proteinExistence type="predicted"/>
<evidence type="ECO:0000313" key="1">
    <source>
        <dbReference type="EMBL" id="GBM02045.1"/>
    </source>
</evidence>
<protein>
    <submittedName>
        <fullName evidence="1">Uncharacterized protein</fullName>
    </submittedName>
</protein>
<reference evidence="1 2" key="1">
    <citation type="journal article" date="2019" name="Sci. Rep.">
        <title>Orb-weaving spider Araneus ventricosus genome elucidates the spidroin gene catalogue.</title>
        <authorList>
            <person name="Kono N."/>
            <person name="Nakamura H."/>
            <person name="Ohtoshi R."/>
            <person name="Moran D.A.P."/>
            <person name="Shinohara A."/>
            <person name="Yoshida Y."/>
            <person name="Fujiwara M."/>
            <person name="Mori M."/>
            <person name="Tomita M."/>
            <person name="Arakawa K."/>
        </authorList>
    </citation>
    <scope>NUCLEOTIDE SEQUENCE [LARGE SCALE GENOMIC DNA]</scope>
</reference>
<accession>A0A4Y2CFD8</accession>
<dbReference type="EMBL" id="BGPR01000176">
    <property type="protein sequence ID" value="GBM02045.1"/>
    <property type="molecule type" value="Genomic_DNA"/>
</dbReference>
<comment type="caution">
    <text evidence="1">The sequence shown here is derived from an EMBL/GenBank/DDBJ whole genome shotgun (WGS) entry which is preliminary data.</text>
</comment>
<gene>
    <name evidence="1" type="ORF">AVEN_209741_1</name>
</gene>
<organism evidence="1 2">
    <name type="scientific">Araneus ventricosus</name>
    <name type="common">Orbweaver spider</name>
    <name type="synonym">Epeira ventricosa</name>
    <dbReference type="NCBI Taxonomy" id="182803"/>
    <lineage>
        <taxon>Eukaryota</taxon>
        <taxon>Metazoa</taxon>
        <taxon>Ecdysozoa</taxon>
        <taxon>Arthropoda</taxon>
        <taxon>Chelicerata</taxon>
        <taxon>Arachnida</taxon>
        <taxon>Araneae</taxon>
        <taxon>Araneomorphae</taxon>
        <taxon>Entelegynae</taxon>
        <taxon>Araneoidea</taxon>
        <taxon>Araneidae</taxon>
        <taxon>Araneus</taxon>
    </lineage>
</organism>
<dbReference type="AlphaFoldDB" id="A0A4Y2CFD8"/>
<evidence type="ECO:0000313" key="2">
    <source>
        <dbReference type="Proteomes" id="UP000499080"/>
    </source>
</evidence>
<dbReference type="Proteomes" id="UP000499080">
    <property type="component" value="Unassembled WGS sequence"/>
</dbReference>